<dbReference type="AlphaFoldDB" id="A0A2T2YFJ7"/>
<dbReference type="GO" id="GO:0009231">
    <property type="term" value="P:riboflavin biosynthetic process"/>
    <property type="evidence" value="ECO:0007669"/>
    <property type="project" value="TreeGrafter"/>
</dbReference>
<proteinExistence type="inferred from homology"/>
<dbReference type="EMBL" id="PYFT01000001">
    <property type="protein sequence ID" value="PSR54263.1"/>
    <property type="molecule type" value="Genomic_DNA"/>
</dbReference>
<protein>
    <recommendedName>
        <fullName evidence="9">Creatininase</fullName>
    </recommendedName>
</protein>
<dbReference type="GO" id="GO:0016811">
    <property type="term" value="F:hydrolase activity, acting on carbon-nitrogen (but not peptide) bonds, in linear amides"/>
    <property type="evidence" value="ECO:0007669"/>
    <property type="project" value="TreeGrafter"/>
</dbReference>
<feature type="signal peptide" evidence="6">
    <location>
        <begin position="1"/>
        <end position="21"/>
    </location>
</feature>
<dbReference type="OrthoDB" id="9801445at2"/>
<dbReference type="SUPFAM" id="SSF102215">
    <property type="entry name" value="Creatininase"/>
    <property type="match status" value="1"/>
</dbReference>
<dbReference type="GO" id="GO:0046872">
    <property type="term" value="F:metal ion binding"/>
    <property type="evidence" value="ECO:0007669"/>
    <property type="project" value="UniProtKB-KW"/>
</dbReference>
<keyword evidence="8" id="KW-1185">Reference proteome</keyword>
<dbReference type="InterPro" id="IPR003785">
    <property type="entry name" value="Creatininase/forma_Hydrolase"/>
</dbReference>
<sequence>MKLVFTFLQFVGLLTSTSLLAQTNPLWHEQKIKNYLPHMTVPEVRELLNKTDMVIIPVAALEQHGLHLPIGTDFLNGVEEAKLIAQQTDVLVAPVLLAGQSPYHMGFPGTISISSETIVQVHLEAVKSLLQHGFKRFLILNAHAGNRATSSFLIDRINQETAGIAVDLSEGAAPFRQKSATPKSTVFDRHAGVGETSSALYLIPSLVNLPQAEKAKLTLPPHLQAMLPAVVAGDPTANLVFLAEGLKAKETGKKTSSAEMSTTGVWGIRDPKEATAAQGRAATENFVNAAVAFIQKWKELRPTK</sequence>
<dbReference type="PANTHER" id="PTHR35005">
    <property type="entry name" value="3-DEHYDRO-SCYLLO-INOSOSE HYDROLASE"/>
    <property type="match status" value="1"/>
</dbReference>
<keyword evidence="4" id="KW-0862">Zinc</keyword>
<organism evidence="7 8">
    <name type="scientific">Adhaeribacter arboris</name>
    <dbReference type="NCBI Taxonomy" id="2072846"/>
    <lineage>
        <taxon>Bacteria</taxon>
        <taxon>Pseudomonadati</taxon>
        <taxon>Bacteroidota</taxon>
        <taxon>Cytophagia</taxon>
        <taxon>Cytophagales</taxon>
        <taxon>Hymenobacteraceae</taxon>
        <taxon>Adhaeribacter</taxon>
    </lineage>
</organism>
<dbReference type="Pfam" id="PF02633">
    <property type="entry name" value="Creatininase"/>
    <property type="match status" value="1"/>
</dbReference>
<keyword evidence="3" id="KW-0378">Hydrolase</keyword>
<dbReference type="Proteomes" id="UP000240357">
    <property type="component" value="Unassembled WGS sequence"/>
</dbReference>
<reference evidence="7 8" key="1">
    <citation type="submission" date="2018-03" db="EMBL/GenBank/DDBJ databases">
        <title>Adhaeribacter sp. HMF7605 Genome sequencing and assembly.</title>
        <authorList>
            <person name="Kang H."/>
            <person name="Kang J."/>
            <person name="Cha I."/>
            <person name="Kim H."/>
            <person name="Joh K."/>
        </authorList>
    </citation>
    <scope>NUCLEOTIDE SEQUENCE [LARGE SCALE GENOMIC DNA]</scope>
    <source>
        <strain evidence="7 8">HMF7605</strain>
    </source>
</reference>
<gene>
    <name evidence="7" type="ORF">AHMF7605_12390</name>
</gene>
<evidence type="ECO:0000256" key="6">
    <source>
        <dbReference type="SAM" id="SignalP"/>
    </source>
</evidence>
<dbReference type="Gene3D" id="3.40.50.10310">
    <property type="entry name" value="Creatininase"/>
    <property type="match status" value="1"/>
</dbReference>
<keyword evidence="6" id="KW-0732">Signal</keyword>
<keyword evidence="2" id="KW-0479">Metal-binding</keyword>
<comment type="caution">
    <text evidence="7">The sequence shown here is derived from an EMBL/GenBank/DDBJ whole genome shotgun (WGS) entry which is preliminary data.</text>
</comment>
<evidence type="ECO:0000256" key="1">
    <source>
        <dbReference type="ARBA" id="ARBA00001947"/>
    </source>
</evidence>
<accession>A0A2T2YFJ7</accession>
<comment type="cofactor">
    <cofactor evidence="1">
        <name>Zn(2+)</name>
        <dbReference type="ChEBI" id="CHEBI:29105"/>
    </cofactor>
</comment>
<evidence type="ECO:0000256" key="5">
    <source>
        <dbReference type="ARBA" id="ARBA00024029"/>
    </source>
</evidence>
<evidence type="ECO:0008006" key="9">
    <source>
        <dbReference type="Google" id="ProtNLM"/>
    </source>
</evidence>
<dbReference type="PANTHER" id="PTHR35005:SF1">
    <property type="entry name" value="2-AMINO-5-FORMYLAMINO-6-RIBOSYLAMINOPYRIMIDIN-4(3H)-ONE 5'-MONOPHOSPHATE DEFORMYLASE"/>
    <property type="match status" value="1"/>
</dbReference>
<dbReference type="InterPro" id="IPR024087">
    <property type="entry name" value="Creatininase-like_sf"/>
</dbReference>
<evidence type="ECO:0000256" key="2">
    <source>
        <dbReference type="ARBA" id="ARBA00022723"/>
    </source>
</evidence>
<evidence type="ECO:0000313" key="7">
    <source>
        <dbReference type="EMBL" id="PSR54263.1"/>
    </source>
</evidence>
<comment type="similarity">
    <text evidence="5">Belongs to the creatininase superfamily.</text>
</comment>
<evidence type="ECO:0000256" key="4">
    <source>
        <dbReference type="ARBA" id="ARBA00022833"/>
    </source>
</evidence>
<feature type="chain" id="PRO_5015647405" description="Creatininase" evidence="6">
    <location>
        <begin position="22"/>
        <end position="304"/>
    </location>
</feature>
<evidence type="ECO:0000256" key="3">
    <source>
        <dbReference type="ARBA" id="ARBA00022801"/>
    </source>
</evidence>
<dbReference type="RefSeq" id="WP_106929776.1">
    <property type="nucleotide sequence ID" value="NZ_PYFT01000001.1"/>
</dbReference>
<name>A0A2T2YFJ7_9BACT</name>
<evidence type="ECO:0000313" key="8">
    <source>
        <dbReference type="Proteomes" id="UP000240357"/>
    </source>
</evidence>